<sequence>MCRVDPAPYPLDAARFHLHIELLASHYRQELSGGGESPAFLYERYRVSQHSASMLTAPVLDQSPLWTPLPSSRKIA</sequence>
<comment type="caution">
    <text evidence="1">The sequence shown here is derived from an EMBL/GenBank/DDBJ whole genome shotgun (WGS) entry which is preliminary data.</text>
</comment>
<accession>A0ABQ1C6I0</accession>
<proteinExistence type="predicted"/>
<evidence type="ECO:0000313" key="1">
    <source>
        <dbReference type="EMBL" id="GFG80065.1"/>
    </source>
</evidence>
<dbReference type="EMBL" id="BLKX01000001">
    <property type="protein sequence ID" value="GFG80065.1"/>
    <property type="molecule type" value="Genomic_DNA"/>
</dbReference>
<gene>
    <name evidence="1" type="ORF">MPRG_33410</name>
</gene>
<protein>
    <submittedName>
        <fullName evidence="1">Uncharacterized protein</fullName>
    </submittedName>
</protein>
<name>A0ABQ1C6I0_9MYCO</name>
<keyword evidence="2" id="KW-1185">Reference proteome</keyword>
<evidence type="ECO:0000313" key="2">
    <source>
        <dbReference type="Proteomes" id="UP000465240"/>
    </source>
</evidence>
<organism evidence="1 2">
    <name type="scientific">Mycobacterium paragordonae</name>
    <dbReference type="NCBI Taxonomy" id="1389713"/>
    <lineage>
        <taxon>Bacteria</taxon>
        <taxon>Bacillati</taxon>
        <taxon>Actinomycetota</taxon>
        <taxon>Actinomycetes</taxon>
        <taxon>Mycobacteriales</taxon>
        <taxon>Mycobacteriaceae</taxon>
        <taxon>Mycobacterium</taxon>
    </lineage>
</organism>
<dbReference type="Proteomes" id="UP000465240">
    <property type="component" value="Unassembled WGS sequence"/>
</dbReference>
<reference evidence="1 2" key="1">
    <citation type="journal article" date="2019" name="Emerg. Microbes Infect.">
        <title>Comprehensive subspecies identification of 175 nontuberculous mycobacteria species based on 7547 genomic profiles.</title>
        <authorList>
            <person name="Matsumoto Y."/>
            <person name="Kinjo T."/>
            <person name="Motooka D."/>
            <person name="Nabeya D."/>
            <person name="Jung N."/>
            <person name="Uechi K."/>
            <person name="Horii T."/>
            <person name="Iida T."/>
            <person name="Fujita J."/>
            <person name="Nakamura S."/>
        </authorList>
    </citation>
    <scope>NUCLEOTIDE SEQUENCE [LARGE SCALE GENOMIC DNA]</scope>
    <source>
        <strain evidence="1 2">JCM 18565</strain>
    </source>
</reference>